<evidence type="ECO:0000256" key="3">
    <source>
        <dbReference type="ARBA" id="ARBA00022741"/>
    </source>
</evidence>
<evidence type="ECO:0000259" key="17">
    <source>
        <dbReference type="PROSITE" id="PS51194"/>
    </source>
</evidence>
<dbReference type="CDD" id="cd17992">
    <property type="entry name" value="DEXHc_RecG"/>
    <property type="match status" value="1"/>
</dbReference>
<dbReference type="InterPro" id="IPR004609">
    <property type="entry name" value="ATP-dep_DNA_helicase_RecG"/>
</dbReference>
<reference evidence="18" key="2">
    <citation type="submission" date="2023-03" db="EMBL/GenBank/DDBJ databases">
        <authorList>
            <person name="Zhang Z."/>
        </authorList>
    </citation>
    <scope>NUCLEOTIDE SEQUENCE</scope>
    <source>
        <strain evidence="18">DSA</strain>
    </source>
</reference>
<evidence type="ECO:0000256" key="12">
    <source>
        <dbReference type="ARBA" id="ARBA00034617"/>
    </source>
</evidence>
<dbReference type="PROSITE" id="PS51194">
    <property type="entry name" value="HELICASE_CTER"/>
    <property type="match status" value="1"/>
</dbReference>
<evidence type="ECO:0000256" key="11">
    <source>
        <dbReference type="ARBA" id="ARBA00023235"/>
    </source>
</evidence>
<dbReference type="GO" id="GO:0016787">
    <property type="term" value="F:hydrolase activity"/>
    <property type="evidence" value="ECO:0007669"/>
    <property type="project" value="UniProtKB-KW"/>
</dbReference>
<dbReference type="Pfam" id="PF17191">
    <property type="entry name" value="RecG_wedge"/>
    <property type="match status" value="1"/>
</dbReference>
<dbReference type="GO" id="GO:0003677">
    <property type="term" value="F:DNA binding"/>
    <property type="evidence" value="ECO:0007669"/>
    <property type="project" value="UniProtKB-KW"/>
</dbReference>
<evidence type="ECO:0000256" key="14">
    <source>
        <dbReference type="ARBA" id="ARBA00048988"/>
    </source>
</evidence>
<evidence type="ECO:0000313" key="19">
    <source>
        <dbReference type="Proteomes" id="UP001172911"/>
    </source>
</evidence>
<dbReference type="SMART" id="SM00490">
    <property type="entry name" value="HELICc"/>
    <property type="match status" value="1"/>
</dbReference>
<evidence type="ECO:0000256" key="13">
    <source>
        <dbReference type="ARBA" id="ARBA00034808"/>
    </source>
</evidence>
<evidence type="ECO:0000256" key="7">
    <source>
        <dbReference type="ARBA" id="ARBA00022840"/>
    </source>
</evidence>
<comment type="function">
    <text evidence="15">Plays a critical role in recombination and DNA repair. Helps process Holliday junction intermediates to mature products by catalyzing branch migration. Has replication fork regression activity, unwinds stalled or blocked replication forks to make a HJ that can be resolved. Has a DNA unwinding activity characteristic of a DNA helicase with 3'-5' polarity.</text>
</comment>
<dbReference type="InterPro" id="IPR014001">
    <property type="entry name" value="Helicase_ATP-bd"/>
</dbReference>
<comment type="caution">
    <text evidence="18">The sequence shown here is derived from an EMBL/GenBank/DDBJ whole genome shotgun (WGS) entry which is preliminary data.</text>
</comment>
<accession>A0AAW7Z8Q5</accession>
<evidence type="ECO:0000259" key="16">
    <source>
        <dbReference type="PROSITE" id="PS51192"/>
    </source>
</evidence>
<evidence type="ECO:0000256" key="5">
    <source>
        <dbReference type="ARBA" id="ARBA00022801"/>
    </source>
</evidence>
<evidence type="ECO:0000256" key="6">
    <source>
        <dbReference type="ARBA" id="ARBA00022806"/>
    </source>
</evidence>
<organism evidence="18 19">
    <name type="scientific">Desulforamulus aquiferis</name>
    <dbReference type="NCBI Taxonomy" id="1397668"/>
    <lineage>
        <taxon>Bacteria</taxon>
        <taxon>Bacillati</taxon>
        <taxon>Bacillota</taxon>
        <taxon>Clostridia</taxon>
        <taxon>Eubacteriales</taxon>
        <taxon>Peptococcaceae</taxon>
        <taxon>Desulforamulus</taxon>
    </lineage>
</organism>
<dbReference type="InterPro" id="IPR011545">
    <property type="entry name" value="DEAD/DEAH_box_helicase_dom"/>
</dbReference>
<evidence type="ECO:0000256" key="15">
    <source>
        <dbReference type="RuleBase" id="RU363016"/>
    </source>
</evidence>
<dbReference type="Gene3D" id="3.40.50.300">
    <property type="entry name" value="P-loop containing nucleotide triphosphate hydrolases"/>
    <property type="match status" value="2"/>
</dbReference>
<keyword evidence="5 15" id="KW-0378">Hydrolase</keyword>
<dbReference type="Pfam" id="PF00271">
    <property type="entry name" value="Helicase_C"/>
    <property type="match status" value="1"/>
</dbReference>
<feature type="domain" description="Helicase C-terminal" evidence="17">
    <location>
        <begin position="452"/>
        <end position="616"/>
    </location>
</feature>
<evidence type="ECO:0000256" key="8">
    <source>
        <dbReference type="ARBA" id="ARBA00023125"/>
    </source>
</evidence>
<dbReference type="SMART" id="SM00487">
    <property type="entry name" value="DEXDc"/>
    <property type="match status" value="1"/>
</dbReference>
<evidence type="ECO:0000256" key="1">
    <source>
        <dbReference type="ARBA" id="ARBA00007504"/>
    </source>
</evidence>
<dbReference type="Pfam" id="PF19833">
    <property type="entry name" value="RecG_dom3_C"/>
    <property type="match status" value="1"/>
</dbReference>
<evidence type="ECO:0000256" key="10">
    <source>
        <dbReference type="ARBA" id="ARBA00023204"/>
    </source>
</evidence>
<dbReference type="EMBL" id="JARPTC010000002">
    <property type="protein sequence ID" value="MDO7786062.1"/>
    <property type="molecule type" value="Genomic_DNA"/>
</dbReference>
<dbReference type="NCBIfam" id="TIGR00643">
    <property type="entry name" value="recG"/>
    <property type="match status" value="1"/>
</dbReference>
<protein>
    <recommendedName>
        <fullName evidence="2 15">ATP-dependent DNA helicase RecG</fullName>
        <ecNumber evidence="13 15">5.6.2.4</ecNumber>
    </recommendedName>
</protein>
<dbReference type="InterPro" id="IPR027417">
    <property type="entry name" value="P-loop_NTPase"/>
</dbReference>
<dbReference type="InterPro" id="IPR012340">
    <property type="entry name" value="NA-bd_OB-fold"/>
</dbReference>
<keyword evidence="10 15" id="KW-0234">DNA repair</keyword>
<keyword evidence="9 15" id="KW-0233">DNA recombination</keyword>
<reference evidence="18" key="1">
    <citation type="journal article" date="2023" name="J. Hazard. Mater.">
        <title>Anaerobic biodegradation of pyrene and benzo[a]pyrene by a new sulfate-reducing Desulforamulus aquiferis strain DSA.</title>
        <authorList>
            <person name="Zhang Z."/>
            <person name="Sun J."/>
            <person name="Gong X."/>
            <person name="Wang C."/>
            <person name="Wang H."/>
        </authorList>
    </citation>
    <scope>NUCLEOTIDE SEQUENCE</scope>
    <source>
        <strain evidence="18">DSA</strain>
    </source>
</reference>
<dbReference type="PROSITE" id="PS51192">
    <property type="entry name" value="HELICASE_ATP_BIND_1"/>
    <property type="match status" value="1"/>
</dbReference>
<dbReference type="SUPFAM" id="SSF50249">
    <property type="entry name" value="Nucleic acid-binding proteins"/>
    <property type="match status" value="1"/>
</dbReference>
<gene>
    <name evidence="18" type="primary">recG</name>
    <name evidence="18" type="ORF">P6N53_02345</name>
</gene>
<dbReference type="InterPro" id="IPR001650">
    <property type="entry name" value="Helicase_C-like"/>
</dbReference>
<name>A0AAW7Z8Q5_9FIRM</name>
<dbReference type="GO" id="GO:0006310">
    <property type="term" value="P:DNA recombination"/>
    <property type="evidence" value="ECO:0007669"/>
    <property type="project" value="UniProtKB-UniRule"/>
</dbReference>
<dbReference type="Pfam" id="PF00270">
    <property type="entry name" value="DEAD"/>
    <property type="match status" value="1"/>
</dbReference>
<proteinExistence type="inferred from homology"/>
<evidence type="ECO:0000256" key="9">
    <source>
        <dbReference type="ARBA" id="ARBA00023172"/>
    </source>
</evidence>
<dbReference type="NCBIfam" id="NF008168">
    <property type="entry name" value="PRK10917.2-2"/>
    <property type="match status" value="1"/>
</dbReference>
<comment type="catalytic activity">
    <reaction evidence="14 15">
        <text>ATP + H2O = ADP + phosphate + H(+)</text>
        <dbReference type="Rhea" id="RHEA:13065"/>
        <dbReference type="ChEBI" id="CHEBI:15377"/>
        <dbReference type="ChEBI" id="CHEBI:15378"/>
        <dbReference type="ChEBI" id="CHEBI:30616"/>
        <dbReference type="ChEBI" id="CHEBI:43474"/>
        <dbReference type="ChEBI" id="CHEBI:456216"/>
        <dbReference type="EC" id="5.6.2.4"/>
    </reaction>
</comment>
<comment type="catalytic activity">
    <reaction evidence="12 15">
        <text>Couples ATP hydrolysis with the unwinding of duplex DNA by translocating in the 3'-5' direction.</text>
        <dbReference type="EC" id="5.6.2.4"/>
    </reaction>
</comment>
<feature type="domain" description="Helicase ATP-binding" evidence="16">
    <location>
        <begin position="273"/>
        <end position="433"/>
    </location>
</feature>
<dbReference type="InterPro" id="IPR045562">
    <property type="entry name" value="RecG_dom3_C"/>
</dbReference>
<dbReference type="SUPFAM" id="SSF52540">
    <property type="entry name" value="P-loop containing nucleoside triphosphate hydrolases"/>
    <property type="match status" value="2"/>
</dbReference>
<keyword evidence="19" id="KW-1185">Reference proteome</keyword>
<keyword evidence="6 15" id="KW-0347">Helicase</keyword>
<dbReference type="Gene3D" id="2.40.50.140">
    <property type="entry name" value="Nucleic acid-binding proteins"/>
    <property type="match status" value="1"/>
</dbReference>
<dbReference type="PANTHER" id="PTHR47964">
    <property type="entry name" value="ATP-DEPENDENT DNA HELICASE HOMOLOG RECG, CHLOROPLASTIC"/>
    <property type="match status" value="1"/>
</dbReference>
<dbReference type="CDD" id="cd04488">
    <property type="entry name" value="RecG_wedge_OBF"/>
    <property type="match status" value="1"/>
</dbReference>
<dbReference type="Proteomes" id="UP001172911">
    <property type="component" value="Unassembled WGS sequence"/>
</dbReference>
<keyword evidence="7 15" id="KW-0067">ATP-binding</keyword>
<dbReference type="PANTHER" id="PTHR47964:SF1">
    <property type="entry name" value="ATP-DEPENDENT DNA HELICASE HOMOLOG RECG, CHLOROPLASTIC"/>
    <property type="match status" value="1"/>
</dbReference>
<comment type="similarity">
    <text evidence="1 15">Belongs to the helicase family. RecG subfamily.</text>
</comment>
<dbReference type="GO" id="GO:0043138">
    <property type="term" value="F:3'-5' DNA helicase activity"/>
    <property type="evidence" value="ECO:0007669"/>
    <property type="project" value="UniProtKB-EC"/>
</dbReference>
<sequence>MDLQRSVQFLKGVGPGRGKQLERLGIIKIWDLLYHFPRDYQDRSLIKPAHSFSQGDLATVKGTVIAGQESKPRRGLTITKLTLQEGGGTFYAVWFNQPYIKKQYPPGKKLLITGKMDRGFGVPQIQVTDHEVLDGEEGLHSGRIVPVYPSTENVSQRFFRTAIMAILRESGTEIKEFLPDRILDQYNMPCLPEALYEVHFPESMESLNRAKKRLIFEEFFLFQIGIGLQRCKNTRQEKLHAYGETKLPGLLLKELPFQLTSAQGRVWQEIEADLDSPYPMNRLLQGDVGAGKTIIAALALAKAAGAGQQSCLMAPTELLAEQHSRTIKRLLEPLSIRVEFLSGGSRKGKQKILEDISTGQVQVVVGTHALIQDQVTFKNLTLVVVDEQHRFGVRQRAALQDKGHKPDILVMTATPIPRTLALTLYGDLNISVIDMLPPGRQQIKTHHLSLTQAGKAVGLIKKEAEQGRQSYVVCPLVEESEKIDTQAAVDLFDRLQKALANFSVGLLHGRMKAPEKEAIMGDFRMGKLDVLVSTTVIEVGVDVPNATVMVVWDAQRFGLAQLHQLRGRVGRGSQQSYCILVADPVTQEAKERIAAMCRTQDGFILAEEDLKIRGPGEFFGTRQSGLPEFKLADLVRDRQQVEHARREAEELLKADPELRNPANRDLLDHFASRFPDFARYSDIS</sequence>
<dbReference type="GO" id="GO:0006281">
    <property type="term" value="P:DNA repair"/>
    <property type="evidence" value="ECO:0007669"/>
    <property type="project" value="UniProtKB-UniRule"/>
</dbReference>
<evidence type="ECO:0000256" key="4">
    <source>
        <dbReference type="ARBA" id="ARBA00022763"/>
    </source>
</evidence>
<keyword evidence="4 15" id="KW-0227">DNA damage</keyword>
<dbReference type="RefSeq" id="WP_304540853.1">
    <property type="nucleotide sequence ID" value="NZ_JARPTC010000002.1"/>
</dbReference>
<dbReference type="GO" id="GO:0005524">
    <property type="term" value="F:ATP binding"/>
    <property type="evidence" value="ECO:0007669"/>
    <property type="project" value="UniProtKB-KW"/>
</dbReference>
<dbReference type="InterPro" id="IPR033454">
    <property type="entry name" value="RecG_wedge"/>
</dbReference>
<keyword evidence="3 15" id="KW-0547">Nucleotide-binding</keyword>
<keyword evidence="11" id="KW-0413">Isomerase</keyword>
<dbReference type="NCBIfam" id="NF008165">
    <property type="entry name" value="PRK10917.1-3"/>
    <property type="match status" value="1"/>
</dbReference>
<keyword evidence="8" id="KW-0238">DNA-binding</keyword>
<dbReference type="AlphaFoldDB" id="A0AAW7Z8Q5"/>
<evidence type="ECO:0000256" key="2">
    <source>
        <dbReference type="ARBA" id="ARBA00017846"/>
    </source>
</evidence>
<evidence type="ECO:0000313" key="18">
    <source>
        <dbReference type="EMBL" id="MDO7786062.1"/>
    </source>
</evidence>
<dbReference type="InterPro" id="IPR047112">
    <property type="entry name" value="RecG/Mfd"/>
</dbReference>
<dbReference type="EC" id="5.6.2.4" evidence="13 15"/>